<protein>
    <submittedName>
        <fullName evidence="1">DUF1492 domain-containing protein</fullName>
    </submittedName>
</protein>
<dbReference type="AlphaFoldDB" id="A0A9D0ZL61"/>
<dbReference type="InterPro" id="IPR010861">
    <property type="entry name" value="DUF1492"/>
</dbReference>
<dbReference type="Pfam" id="PF07374">
    <property type="entry name" value="DUF1492"/>
    <property type="match status" value="1"/>
</dbReference>
<evidence type="ECO:0000313" key="2">
    <source>
        <dbReference type="Proteomes" id="UP000824260"/>
    </source>
</evidence>
<gene>
    <name evidence="1" type="ORF">IAA52_04200</name>
</gene>
<reference evidence="1" key="1">
    <citation type="submission" date="2020-10" db="EMBL/GenBank/DDBJ databases">
        <authorList>
            <person name="Gilroy R."/>
        </authorList>
    </citation>
    <scope>NUCLEOTIDE SEQUENCE</scope>
    <source>
        <strain evidence="1">ChiSjej6B24-2974</strain>
    </source>
</reference>
<accession>A0A9D0ZL61</accession>
<comment type="caution">
    <text evidence="1">The sequence shown here is derived from an EMBL/GenBank/DDBJ whole genome shotgun (WGS) entry which is preliminary data.</text>
</comment>
<dbReference type="SUPFAM" id="SSF88659">
    <property type="entry name" value="Sigma3 and sigma4 domains of RNA polymerase sigma factors"/>
    <property type="match status" value="1"/>
</dbReference>
<dbReference type="InterPro" id="IPR013324">
    <property type="entry name" value="RNA_pol_sigma_r3/r4-like"/>
</dbReference>
<evidence type="ECO:0000313" key="1">
    <source>
        <dbReference type="EMBL" id="HIQ82284.1"/>
    </source>
</evidence>
<dbReference type="Proteomes" id="UP000824260">
    <property type="component" value="Unassembled WGS sequence"/>
</dbReference>
<name>A0A9D0ZL61_9FIRM</name>
<proteinExistence type="predicted"/>
<sequence length="147" mass="17429">MTAKEYLSQAYRIDQRINAKLEQAERLRELSRRRTVAYGGERVSHSRNVHRMEDTVVRLIEAERALDREIDAFLDVKQEIHQTIALVADADCRLLLELRYLSMKRWEDIAGEMQMCRTSVYLLHRRALDMVETILRTREECARHDAQ</sequence>
<dbReference type="EMBL" id="DVFZ01000043">
    <property type="protein sequence ID" value="HIQ82284.1"/>
    <property type="molecule type" value="Genomic_DNA"/>
</dbReference>
<organism evidence="1 2">
    <name type="scientific">Candidatus Pullichristensenella stercorigallinarum</name>
    <dbReference type="NCBI Taxonomy" id="2840909"/>
    <lineage>
        <taxon>Bacteria</taxon>
        <taxon>Bacillati</taxon>
        <taxon>Bacillota</taxon>
        <taxon>Clostridia</taxon>
        <taxon>Candidatus Pullichristensenella</taxon>
    </lineage>
</organism>
<reference evidence="1" key="2">
    <citation type="journal article" date="2021" name="PeerJ">
        <title>Extensive microbial diversity within the chicken gut microbiome revealed by metagenomics and culture.</title>
        <authorList>
            <person name="Gilroy R."/>
            <person name="Ravi A."/>
            <person name="Getino M."/>
            <person name="Pursley I."/>
            <person name="Horton D.L."/>
            <person name="Alikhan N.F."/>
            <person name="Baker D."/>
            <person name="Gharbi K."/>
            <person name="Hall N."/>
            <person name="Watson M."/>
            <person name="Adriaenssens E.M."/>
            <person name="Foster-Nyarko E."/>
            <person name="Jarju S."/>
            <person name="Secka A."/>
            <person name="Antonio M."/>
            <person name="Oren A."/>
            <person name="Chaudhuri R.R."/>
            <person name="La Ragione R."/>
            <person name="Hildebrand F."/>
            <person name="Pallen M.J."/>
        </authorList>
    </citation>
    <scope>NUCLEOTIDE SEQUENCE</scope>
    <source>
        <strain evidence="1">ChiSjej6B24-2974</strain>
    </source>
</reference>